<dbReference type="Proteomes" id="UP001497516">
    <property type="component" value="Chromosome 9"/>
</dbReference>
<keyword evidence="3" id="KW-1185">Reference proteome</keyword>
<dbReference type="AlphaFoldDB" id="A0AAV2GKY9"/>
<proteinExistence type="predicted"/>
<sequence length="67" mass="7410">MKNTYQCGSIPLTSFVCQAIPGTRSLIVLLIAVMMMDVVFLGYTGNVFPRFYITPGSLFVAMIVMLQ</sequence>
<keyword evidence="1" id="KW-0472">Membrane</keyword>
<evidence type="ECO:0000313" key="3">
    <source>
        <dbReference type="Proteomes" id="UP001497516"/>
    </source>
</evidence>
<accession>A0AAV2GKY9</accession>
<keyword evidence="1" id="KW-0812">Transmembrane</keyword>
<gene>
    <name evidence="2" type="ORF">LTRI10_LOCUS50716</name>
</gene>
<keyword evidence="1" id="KW-1133">Transmembrane helix</keyword>
<evidence type="ECO:0000256" key="1">
    <source>
        <dbReference type="SAM" id="Phobius"/>
    </source>
</evidence>
<name>A0AAV2GKY9_9ROSI</name>
<organism evidence="2 3">
    <name type="scientific">Linum trigynum</name>
    <dbReference type="NCBI Taxonomy" id="586398"/>
    <lineage>
        <taxon>Eukaryota</taxon>
        <taxon>Viridiplantae</taxon>
        <taxon>Streptophyta</taxon>
        <taxon>Embryophyta</taxon>
        <taxon>Tracheophyta</taxon>
        <taxon>Spermatophyta</taxon>
        <taxon>Magnoliopsida</taxon>
        <taxon>eudicotyledons</taxon>
        <taxon>Gunneridae</taxon>
        <taxon>Pentapetalae</taxon>
        <taxon>rosids</taxon>
        <taxon>fabids</taxon>
        <taxon>Malpighiales</taxon>
        <taxon>Linaceae</taxon>
        <taxon>Linum</taxon>
    </lineage>
</organism>
<feature type="transmembrane region" description="Helical" evidence="1">
    <location>
        <begin position="26"/>
        <end position="43"/>
    </location>
</feature>
<protein>
    <submittedName>
        <fullName evidence="2">Uncharacterized protein</fullName>
    </submittedName>
</protein>
<dbReference type="EMBL" id="OZ034822">
    <property type="protein sequence ID" value="CAL1411349.1"/>
    <property type="molecule type" value="Genomic_DNA"/>
</dbReference>
<feature type="transmembrane region" description="Helical" evidence="1">
    <location>
        <begin position="49"/>
        <end position="66"/>
    </location>
</feature>
<evidence type="ECO:0000313" key="2">
    <source>
        <dbReference type="EMBL" id="CAL1411349.1"/>
    </source>
</evidence>
<reference evidence="2 3" key="1">
    <citation type="submission" date="2024-04" db="EMBL/GenBank/DDBJ databases">
        <authorList>
            <person name="Fracassetti M."/>
        </authorList>
    </citation>
    <scope>NUCLEOTIDE SEQUENCE [LARGE SCALE GENOMIC DNA]</scope>
</reference>